<keyword evidence="6 11" id="KW-0812">Transmembrane</keyword>
<evidence type="ECO:0000256" key="2">
    <source>
        <dbReference type="ARBA" id="ARBA00005318"/>
    </source>
</evidence>
<comment type="subcellular location">
    <subcellularLocation>
        <location evidence="1">Cell inner membrane</location>
        <topology evidence="1">Single-pass membrane protein</topology>
    </subcellularLocation>
</comment>
<feature type="domain" description="GspL periplasmic" evidence="13">
    <location>
        <begin position="240"/>
        <end position="394"/>
    </location>
</feature>
<evidence type="ECO:0000313" key="16">
    <source>
        <dbReference type="Proteomes" id="UP001259340"/>
    </source>
</evidence>
<name>A0AAW8NT94_9GAMM</name>
<dbReference type="Pfam" id="PF05134">
    <property type="entry name" value="T2SSL"/>
    <property type="match status" value="1"/>
</dbReference>
<dbReference type="RefSeq" id="WP_310655890.1">
    <property type="nucleotide sequence ID" value="NZ_JAPMLA010000014.1"/>
</dbReference>
<comment type="similarity">
    <text evidence="2 10">Belongs to the GSP L family.</text>
</comment>
<evidence type="ECO:0000256" key="3">
    <source>
        <dbReference type="ARBA" id="ARBA00022448"/>
    </source>
</evidence>
<sequence length="395" mass="42970">MSERLFIRLGQTAEQPCSWLVWSEQEQEIIGSGELSNAGALSTLTERAGNRGVDVLVPASSITLTEVDLPEKSQRQAIKALPFMLEENLAQNVDELHFVTGPRNGDALSIAVVAHEQMQTWIEWLSDAGLKAKCIVPDCLALPLVDCDWAAMNLGEEILLRTGAGSGVSLSQTWLDMALPQLLTADAQTTVAGYTELQLSGAEIKPQPLDLPMLVLAKGLLNAPMNLLSGIYKPKKEYGKHLLLWRNAAIAFAVVIILALVNKGLNIHQMNRAAAELQAQSEQIYKQVVPGSSRVVNLRSQMGSYVRTLQGGGSGSEFFVMLSGMQDAFAQVPALKPTTLRFDSARNEIRMQVTAKNYEQIEKFKELIAGSYQLTGGAMNSGESEVTSTLTIRSK</sequence>
<comment type="function">
    <text evidence="10">Inner membrane component of the type II secretion system required for the energy-dependent secretion of extracellular factors such as proteases and toxins from the periplasm.</text>
</comment>
<feature type="transmembrane region" description="Helical" evidence="11">
    <location>
        <begin position="243"/>
        <end position="261"/>
    </location>
</feature>
<keyword evidence="8 11" id="KW-1133">Transmembrane helix</keyword>
<dbReference type="Gene3D" id="3.30.420.380">
    <property type="match status" value="1"/>
</dbReference>
<evidence type="ECO:0000313" key="14">
    <source>
        <dbReference type="EMBL" id="MDR8526000.1"/>
    </source>
</evidence>
<dbReference type="Gene3D" id="3.30.1360.100">
    <property type="entry name" value="General secretion pathway protein M, EpsM"/>
    <property type="match status" value="1"/>
</dbReference>
<evidence type="ECO:0000256" key="7">
    <source>
        <dbReference type="ARBA" id="ARBA00022927"/>
    </source>
</evidence>
<evidence type="ECO:0000256" key="10">
    <source>
        <dbReference type="PIRNR" id="PIRNR015761"/>
    </source>
</evidence>
<dbReference type="Proteomes" id="UP001259340">
    <property type="component" value="Unassembled WGS sequence"/>
</dbReference>
<organism evidence="14 16">
    <name type="scientific">Shewanella fidelis</name>
    <dbReference type="NCBI Taxonomy" id="173509"/>
    <lineage>
        <taxon>Bacteria</taxon>
        <taxon>Pseudomonadati</taxon>
        <taxon>Pseudomonadota</taxon>
        <taxon>Gammaproteobacteria</taxon>
        <taxon>Alteromonadales</taxon>
        <taxon>Shewanellaceae</taxon>
        <taxon>Shewanella</taxon>
    </lineage>
</organism>
<accession>A0AAW8NT94</accession>
<keyword evidence="17" id="KW-1185">Reference proteome</keyword>
<evidence type="ECO:0000259" key="12">
    <source>
        <dbReference type="Pfam" id="PF05134"/>
    </source>
</evidence>
<reference evidence="15 17" key="1">
    <citation type="journal article" date="2022" name="bioRxiv">
        <title>Prophages regulate Shewanella fidelis 3313 motility and biofilm formation: implications for gut colonization dynamics in Ciona robusta.</title>
        <authorList>
            <person name="Natarajan O."/>
            <person name="Gibboney S.L."/>
            <person name="Young M.N."/>
            <person name="Lim S.J."/>
            <person name="Pluta N."/>
            <person name="Atkinson C.G."/>
            <person name="Leigh B.A."/>
            <person name="Liberti A."/>
            <person name="Kees E.D."/>
            <person name="Breitbart M."/>
            <person name="Gralnick J.A."/>
            <person name="Dishaw L.J."/>
        </authorList>
    </citation>
    <scope>NUCLEOTIDE SEQUENCE [LARGE SCALE GENOMIC DNA]</scope>
    <source>
        <strain evidence="15 17">JG4066</strain>
    </source>
</reference>
<dbReference type="InterPro" id="IPR043129">
    <property type="entry name" value="ATPase_NBD"/>
</dbReference>
<keyword evidence="4" id="KW-1003">Cell membrane</keyword>
<protein>
    <recommendedName>
        <fullName evidence="10">Type II secretion system protein L</fullName>
        <shortName evidence="10">T2SS protein L</shortName>
    </recommendedName>
</protein>
<dbReference type="InterPro" id="IPR007812">
    <property type="entry name" value="T2SS_protein-GspL"/>
</dbReference>
<dbReference type="Gene3D" id="3.30.420.370">
    <property type="match status" value="1"/>
</dbReference>
<dbReference type="Pfam" id="PF12693">
    <property type="entry name" value="GspL_C"/>
    <property type="match status" value="1"/>
</dbReference>
<dbReference type="SUPFAM" id="SSF53067">
    <property type="entry name" value="Actin-like ATPase domain"/>
    <property type="match status" value="2"/>
</dbReference>
<dbReference type="GO" id="GO:0009276">
    <property type="term" value="C:Gram-negative-bacterium-type cell wall"/>
    <property type="evidence" value="ECO:0007669"/>
    <property type="project" value="InterPro"/>
</dbReference>
<dbReference type="PIRSF" id="PIRSF015761">
    <property type="entry name" value="Protein_L"/>
    <property type="match status" value="1"/>
</dbReference>
<evidence type="ECO:0000256" key="8">
    <source>
        <dbReference type="ARBA" id="ARBA00022989"/>
    </source>
</evidence>
<dbReference type="GO" id="GO:0015628">
    <property type="term" value="P:protein secretion by the type II secretion system"/>
    <property type="evidence" value="ECO:0007669"/>
    <property type="project" value="InterPro"/>
</dbReference>
<evidence type="ECO:0000259" key="13">
    <source>
        <dbReference type="Pfam" id="PF12693"/>
    </source>
</evidence>
<dbReference type="Proteomes" id="UP001271263">
    <property type="component" value="Unassembled WGS sequence"/>
</dbReference>
<dbReference type="EMBL" id="JAPMLD010000012">
    <property type="protein sequence ID" value="MDW4826228.1"/>
    <property type="molecule type" value="Genomic_DNA"/>
</dbReference>
<dbReference type="AlphaFoldDB" id="A0AAW8NT94"/>
<keyword evidence="3 10" id="KW-0813">Transport</keyword>
<evidence type="ECO:0000313" key="17">
    <source>
        <dbReference type="Proteomes" id="UP001271263"/>
    </source>
</evidence>
<evidence type="ECO:0000256" key="5">
    <source>
        <dbReference type="ARBA" id="ARBA00022519"/>
    </source>
</evidence>
<evidence type="ECO:0000256" key="11">
    <source>
        <dbReference type="SAM" id="Phobius"/>
    </source>
</evidence>
<comment type="caution">
    <text evidence="14">The sequence shown here is derived from an EMBL/GenBank/DDBJ whole genome shotgun (WGS) entry which is preliminary data.</text>
</comment>
<dbReference type="EMBL" id="JAPMLE010000001">
    <property type="protein sequence ID" value="MDR8526000.1"/>
    <property type="molecule type" value="Genomic_DNA"/>
</dbReference>
<keyword evidence="7 10" id="KW-0653">Protein transport</keyword>
<dbReference type="GO" id="GO:0005886">
    <property type="term" value="C:plasma membrane"/>
    <property type="evidence" value="ECO:0007669"/>
    <property type="project" value="UniProtKB-SubCell"/>
</dbReference>
<reference evidence="14" key="2">
    <citation type="submission" date="2022-11" db="EMBL/GenBank/DDBJ databases">
        <title>Prophages regulate Shewanella fidelis motility and biofilm formation: implications for gut colonization dynamics in Ciona robusta.</title>
        <authorList>
            <person name="Natarajan O."/>
            <person name="Gibboney S.L."/>
            <person name="Young M.N."/>
            <person name="Lim S.J."/>
            <person name="Pluta N."/>
            <person name="Atkinson C.G.F."/>
            <person name="Leigh B.A."/>
            <person name="Liberti A."/>
            <person name="Kees E."/>
            <person name="Breitbart M."/>
            <person name="Gralnick J."/>
            <person name="Dishaw L.J."/>
        </authorList>
    </citation>
    <scope>NUCLEOTIDE SEQUENCE</scope>
    <source>
        <strain evidence="14">3313</strain>
    </source>
</reference>
<evidence type="ECO:0000313" key="15">
    <source>
        <dbReference type="EMBL" id="MDW4826228.1"/>
    </source>
</evidence>
<evidence type="ECO:0000256" key="1">
    <source>
        <dbReference type="ARBA" id="ARBA00004377"/>
    </source>
</evidence>
<evidence type="ECO:0000256" key="9">
    <source>
        <dbReference type="ARBA" id="ARBA00023136"/>
    </source>
</evidence>
<dbReference type="GO" id="GO:0015627">
    <property type="term" value="C:type II protein secretion system complex"/>
    <property type="evidence" value="ECO:0007669"/>
    <property type="project" value="InterPro"/>
</dbReference>
<evidence type="ECO:0000256" key="6">
    <source>
        <dbReference type="ARBA" id="ARBA00022692"/>
    </source>
</evidence>
<dbReference type="NCBIfam" id="TIGR01709">
    <property type="entry name" value="typeII_sec_gspL"/>
    <property type="match status" value="1"/>
</dbReference>
<keyword evidence="9 11" id="KW-0472">Membrane</keyword>
<dbReference type="InterPro" id="IPR024230">
    <property type="entry name" value="GspL_cyto_dom"/>
</dbReference>
<dbReference type="InterPro" id="IPR025691">
    <property type="entry name" value="GspL_pp_dom"/>
</dbReference>
<gene>
    <name evidence="14" type="primary">gspL</name>
    <name evidence="14" type="ORF">OS133_20505</name>
    <name evidence="15" type="ORF">OS134_19325</name>
</gene>
<dbReference type="CDD" id="cd24017">
    <property type="entry name" value="ASKHA_T2SSL_N"/>
    <property type="match status" value="1"/>
</dbReference>
<keyword evidence="5" id="KW-0997">Cell inner membrane</keyword>
<feature type="domain" description="GspL cytoplasmic actin-ATPase-like" evidence="12">
    <location>
        <begin position="5"/>
        <end position="235"/>
    </location>
</feature>
<proteinExistence type="inferred from homology"/>
<evidence type="ECO:0000256" key="4">
    <source>
        <dbReference type="ARBA" id="ARBA00022475"/>
    </source>
</evidence>